<evidence type="ECO:0000256" key="4">
    <source>
        <dbReference type="ARBA" id="ARBA00022695"/>
    </source>
</evidence>
<dbReference type="Pfam" id="PF00483">
    <property type="entry name" value="NTP_transferase"/>
    <property type="match status" value="1"/>
</dbReference>
<evidence type="ECO:0000313" key="8">
    <source>
        <dbReference type="Proteomes" id="UP000184394"/>
    </source>
</evidence>
<protein>
    <recommendedName>
        <fullName evidence="2">UTP--glucose-1-phosphate uridylyltransferase</fullName>
        <ecNumber evidence="2">2.7.7.9</ecNumber>
    </recommendedName>
</protein>
<dbReference type="InterPro" id="IPR005835">
    <property type="entry name" value="NTP_transferase_dom"/>
</dbReference>
<dbReference type="EC" id="2.7.7.9" evidence="2"/>
<dbReference type="InterPro" id="IPR029044">
    <property type="entry name" value="Nucleotide-diphossugar_trans"/>
</dbReference>
<dbReference type="GO" id="GO:0003983">
    <property type="term" value="F:UTP:glucose-1-phosphate uridylyltransferase activity"/>
    <property type="evidence" value="ECO:0007669"/>
    <property type="project" value="UniProtKB-EC"/>
</dbReference>
<keyword evidence="3" id="KW-0808">Transferase</keyword>
<dbReference type="GO" id="GO:0006011">
    <property type="term" value="P:UDP-alpha-D-glucose metabolic process"/>
    <property type="evidence" value="ECO:0007669"/>
    <property type="project" value="InterPro"/>
</dbReference>
<dbReference type="InterPro" id="IPR005771">
    <property type="entry name" value="GalU_uridylyltTrfase_bac/arc"/>
</dbReference>
<dbReference type="SUPFAM" id="SSF53448">
    <property type="entry name" value="Nucleotide-diphospho-sugar transferases"/>
    <property type="match status" value="1"/>
</dbReference>
<dbReference type="RefSeq" id="WP_072947863.1">
    <property type="nucleotide sequence ID" value="NZ_FRCT01000001.1"/>
</dbReference>
<dbReference type="PANTHER" id="PTHR43197">
    <property type="entry name" value="UTP--GLUCOSE-1-PHOSPHATE URIDYLYLTRANSFERASE"/>
    <property type="match status" value="1"/>
</dbReference>
<dbReference type="PANTHER" id="PTHR43197:SF1">
    <property type="entry name" value="UTP--GLUCOSE-1-PHOSPHATE URIDYLYLTRANSFERASE"/>
    <property type="match status" value="1"/>
</dbReference>
<feature type="domain" description="Nucleotidyl transferase" evidence="6">
    <location>
        <begin position="2"/>
        <end position="241"/>
    </location>
</feature>
<name>A0A1M7GBZ5_RUMFL</name>
<dbReference type="OrthoDB" id="9803871at2"/>
<dbReference type="EMBL" id="FRCT01000001">
    <property type="protein sequence ID" value="SHM13914.1"/>
    <property type="molecule type" value="Genomic_DNA"/>
</dbReference>
<dbReference type="AlphaFoldDB" id="A0A1M7GBZ5"/>
<dbReference type="Gene3D" id="3.90.550.10">
    <property type="entry name" value="Spore Coat Polysaccharide Biosynthesis Protein SpsA, Chain A"/>
    <property type="match status" value="1"/>
</dbReference>
<evidence type="ECO:0000256" key="5">
    <source>
        <dbReference type="ARBA" id="ARBA00048128"/>
    </source>
</evidence>
<comment type="catalytic activity">
    <reaction evidence="5">
        <text>alpha-D-glucose 1-phosphate + UTP + H(+) = UDP-alpha-D-glucose + diphosphate</text>
        <dbReference type="Rhea" id="RHEA:19889"/>
        <dbReference type="ChEBI" id="CHEBI:15378"/>
        <dbReference type="ChEBI" id="CHEBI:33019"/>
        <dbReference type="ChEBI" id="CHEBI:46398"/>
        <dbReference type="ChEBI" id="CHEBI:58601"/>
        <dbReference type="ChEBI" id="CHEBI:58885"/>
        <dbReference type="EC" id="2.7.7.9"/>
    </reaction>
</comment>
<evidence type="ECO:0000259" key="6">
    <source>
        <dbReference type="Pfam" id="PF00483"/>
    </source>
</evidence>
<evidence type="ECO:0000256" key="1">
    <source>
        <dbReference type="ARBA" id="ARBA00006890"/>
    </source>
</evidence>
<evidence type="ECO:0000313" key="7">
    <source>
        <dbReference type="EMBL" id="SHM13914.1"/>
    </source>
</evidence>
<dbReference type="Proteomes" id="UP000184394">
    <property type="component" value="Unassembled WGS sequence"/>
</dbReference>
<keyword evidence="4" id="KW-0548">Nucleotidyltransferase</keyword>
<accession>A0A1M7GBZ5</accession>
<organism evidence="7 8">
    <name type="scientific">Ruminococcus flavefaciens</name>
    <dbReference type="NCBI Taxonomy" id="1265"/>
    <lineage>
        <taxon>Bacteria</taxon>
        <taxon>Bacillati</taxon>
        <taxon>Bacillota</taxon>
        <taxon>Clostridia</taxon>
        <taxon>Eubacteriales</taxon>
        <taxon>Oscillospiraceae</taxon>
        <taxon>Ruminococcus</taxon>
    </lineage>
</organism>
<evidence type="ECO:0000256" key="3">
    <source>
        <dbReference type="ARBA" id="ARBA00022679"/>
    </source>
</evidence>
<proteinExistence type="inferred from homology"/>
<comment type="similarity">
    <text evidence="1">Belongs to the UDPGP type 2 family.</text>
</comment>
<gene>
    <name evidence="7" type="ORF">SAMN04487860_101209</name>
</gene>
<sequence>MKAVIPASGDGTRMAALLKEKPKELAEINGRPLIQYAIDECLRSGIKEIIVIVSVKKTELIRYLEEITSDYEDKNVFIDIVYQNEKNGSGGAIIAARKNIDKDDFCVLFPDVFLHENESNLERMIKVFDKCNAPVILVDEIREDELDRYGITVAEKMTDGYYDIEYMLEKPLKAPKARLYHGIIGRYVLPNSFIDKLGDLKMNSKNEIDLSEALIESGKKTAVLMNGKHYECGSVSSYTESVECLRKVEAL</sequence>
<reference evidence="7 8" key="1">
    <citation type="submission" date="2016-11" db="EMBL/GenBank/DDBJ databases">
        <authorList>
            <person name="Jaros S."/>
            <person name="Januszkiewicz K."/>
            <person name="Wedrychowicz H."/>
        </authorList>
    </citation>
    <scope>NUCLEOTIDE SEQUENCE [LARGE SCALE GENOMIC DNA]</scope>
    <source>
        <strain evidence="7 8">Y1</strain>
    </source>
</reference>
<evidence type="ECO:0000256" key="2">
    <source>
        <dbReference type="ARBA" id="ARBA00012415"/>
    </source>
</evidence>